<protein>
    <submittedName>
        <fullName evidence="2">Uncharacterized protein</fullName>
    </submittedName>
</protein>
<evidence type="ECO:0000313" key="3">
    <source>
        <dbReference type="Proteomes" id="UP000094936"/>
    </source>
</evidence>
<evidence type="ECO:0000256" key="1">
    <source>
        <dbReference type="SAM" id="Phobius"/>
    </source>
</evidence>
<dbReference type="Proteomes" id="UP000094936">
    <property type="component" value="Unassembled WGS sequence"/>
</dbReference>
<accession>A0A1C3ESY4</accession>
<organism evidence="2 3">
    <name type="scientific">Veronia pacifica</name>
    <dbReference type="NCBI Taxonomy" id="1080227"/>
    <lineage>
        <taxon>Bacteria</taxon>
        <taxon>Pseudomonadati</taxon>
        <taxon>Pseudomonadota</taxon>
        <taxon>Gammaproteobacteria</taxon>
        <taxon>Vibrionales</taxon>
        <taxon>Vibrionaceae</taxon>
        <taxon>Veronia</taxon>
    </lineage>
</organism>
<keyword evidence="1" id="KW-1133">Transmembrane helix</keyword>
<keyword evidence="1" id="KW-0812">Transmembrane</keyword>
<dbReference type="RefSeq" id="WP_068898401.1">
    <property type="nucleotide sequence ID" value="NZ_JBHUIF010000002.1"/>
</dbReference>
<gene>
    <name evidence="2" type="ORF">A8L45_01295</name>
</gene>
<reference evidence="2 3" key="1">
    <citation type="submission" date="2016-05" db="EMBL/GenBank/DDBJ databases">
        <title>Genomic Taxonomy of the Vibrionaceae.</title>
        <authorList>
            <person name="Gomez-Gil B."/>
            <person name="Enciso-Ibarra J."/>
        </authorList>
    </citation>
    <scope>NUCLEOTIDE SEQUENCE [LARGE SCALE GENOMIC DNA]</scope>
    <source>
        <strain evidence="2 3">CAIM 1920</strain>
    </source>
</reference>
<name>A0A1C3ESY4_9GAMM</name>
<keyword evidence="3" id="KW-1185">Reference proteome</keyword>
<feature type="transmembrane region" description="Helical" evidence="1">
    <location>
        <begin position="193"/>
        <end position="215"/>
    </location>
</feature>
<evidence type="ECO:0000313" key="2">
    <source>
        <dbReference type="EMBL" id="ODA36263.1"/>
    </source>
</evidence>
<dbReference type="EMBL" id="LYBM01000001">
    <property type="protein sequence ID" value="ODA36263.1"/>
    <property type="molecule type" value="Genomic_DNA"/>
</dbReference>
<keyword evidence="1" id="KW-0472">Membrane</keyword>
<sequence>MEVLGFVALLWPMSIKKLLYITTILITFLLLLFFIDSKIWESPLKKDTEVKKGYIFESELQVLISGKYSLFVTFDSSIAELQKVFGEFGCWNRHKKAPCGTYKDYEIHWTFTSNKGVEVKGKSTPHIQQGGSLGQRWKEGIGLPVLTSGVYTLKVRFNSDFSQLSHLNPQIELSPGGMGAKTYASSLQANISIFYVATTLVCYFLLSIILLLIIYRRTKGKLIRS</sequence>
<feature type="transmembrane region" description="Helical" evidence="1">
    <location>
        <begin position="18"/>
        <end position="35"/>
    </location>
</feature>
<dbReference type="AlphaFoldDB" id="A0A1C3ESY4"/>
<comment type="caution">
    <text evidence="2">The sequence shown here is derived from an EMBL/GenBank/DDBJ whole genome shotgun (WGS) entry which is preliminary data.</text>
</comment>
<proteinExistence type="predicted"/>